<dbReference type="EMBL" id="VZSE01006889">
    <property type="protein sequence ID" value="NWX59210.1"/>
    <property type="molecule type" value="Genomic_DNA"/>
</dbReference>
<sequence length="416" mass="44865">GKMLHEIKSLVIEEPKYWLDIMSVWRKLHGHKGQTDDVSQENALALKRKSEEETNTSSKRQKTGQVRAIVSEECQVEAGETCVAAERMSGQECWIESKISSEFPSKGSGENPTASEKPSFSFRVSCRCSGAIAKILTSQETGRAIGIALVKQCGWHADLRDPDLEIFVHLNDIHSVVGIPIFRLPLANREYIKTAGLRSTVAWAMASLAEISAGALVLDPMCGLGTILLEAAKEWPEACYWGADISDLQLEGADGNIRTAGLMDKIELLKASVKALPLPSESFDSVISDIPFGKKFKTTNDAQLLPDILQEMERVLRVGGTLVLLLSQELRRRVDGLTKRAGGDSAEASADGDSGAAPAQAPSEDGNSSSLAQGGVESVLSRHFGSLVPEGVYAVSLGKTDAFIHKYKKVSAAGNW</sequence>
<evidence type="ECO:0000256" key="6">
    <source>
        <dbReference type="ARBA" id="ARBA00023242"/>
    </source>
</evidence>
<evidence type="ECO:0000256" key="8">
    <source>
        <dbReference type="ARBA" id="ARBA00055679"/>
    </source>
</evidence>
<evidence type="ECO:0000256" key="4">
    <source>
        <dbReference type="ARBA" id="ARBA00022679"/>
    </source>
</evidence>
<dbReference type="SUPFAM" id="SSF143437">
    <property type="entry name" value="THUMP domain-like"/>
    <property type="match status" value="1"/>
</dbReference>
<evidence type="ECO:0000256" key="12">
    <source>
        <dbReference type="PROSITE-ProRule" id="PRU00529"/>
    </source>
</evidence>
<dbReference type="PANTHER" id="PTHR14911:SF1">
    <property type="entry name" value="THUMP DOMAIN-CONTAINING PROTEIN 2"/>
    <property type="match status" value="1"/>
</dbReference>
<evidence type="ECO:0000256" key="1">
    <source>
        <dbReference type="ARBA" id="ARBA00004123"/>
    </source>
</evidence>
<feature type="compositionally biased region" description="Low complexity" evidence="13">
    <location>
        <begin position="343"/>
        <end position="363"/>
    </location>
</feature>
<dbReference type="Pfam" id="PF02926">
    <property type="entry name" value="THUMP"/>
    <property type="match status" value="1"/>
</dbReference>
<keyword evidence="6" id="KW-0539">Nucleus</keyword>
<dbReference type="SUPFAM" id="SSF53335">
    <property type="entry name" value="S-adenosyl-L-methionine-dependent methyltransferases"/>
    <property type="match status" value="1"/>
</dbReference>
<dbReference type="InterPro" id="IPR004114">
    <property type="entry name" value="THUMP_dom"/>
</dbReference>
<dbReference type="PANTHER" id="PTHR14911">
    <property type="entry name" value="THUMP DOMAIN-CONTAINING"/>
    <property type="match status" value="1"/>
</dbReference>
<evidence type="ECO:0000256" key="11">
    <source>
        <dbReference type="ARBA" id="ARBA00077987"/>
    </source>
</evidence>
<comment type="similarity">
    <text evidence="2">Belongs to the methyltransferase superfamily.</text>
</comment>
<evidence type="ECO:0000256" key="9">
    <source>
        <dbReference type="ARBA" id="ARBA00065362"/>
    </source>
</evidence>
<keyword evidence="4" id="KW-0808">Transferase</keyword>
<evidence type="ECO:0000256" key="3">
    <source>
        <dbReference type="ARBA" id="ARBA00022603"/>
    </source>
</evidence>
<dbReference type="GO" id="GO:0016423">
    <property type="term" value="F:tRNA (guanine) methyltransferase activity"/>
    <property type="evidence" value="ECO:0007669"/>
    <property type="project" value="TreeGrafter"/>
</dbReference>
<proteinExistence type="inferred from homology"/>
<dbReference type="InterPro" id="IPR029063">
    <property type="entry name" value="SAM-dependent_MTases_sf"/>
</dbReference>
<reference evidence="15 16" key="1">
    <citation type="submission" date="2019-09" db="EMBL/GenBank/DDBJ databases">
        <title>Bird 10,000 Genomes (B10K) Project - Family phase.</title>
        <authorList>
            <person name="Zhang G."/>
        </authorList>
    </citation>
    <scope>NUCLEOTIDE SEQUENCE [LARGE SCALE GENOMIC DNA]</scope>
    <source>
        <strain evidence="15">B10K-UC-030-53</strain>
    </source>
</reference>
<dbReference type="GO" id="GO:0005634">
    <property type="term" value="C:nucleus"/>
    <property type="evidence" value="ECO:0007669"/>
    <property type="project" value="UniProtKB-SubCell"/>
</dbReference>
<dbReference type="GO" id="GO:0043527">
    <property type="term" value="C:tRNA methyltransferase complex"/>
    <property type="evidence" value="ECO:0007669"/>
    <property type="project" value="UniProtKB-ARBA"/>
</dbReference>
<accession>A0A7K6XIV9</accession>
<evidence type="ECO:0000256" key="7">
    <source>
        <dbReference type="ARBA" id="ARBA00050381"/>
    </source>
</evidence>
<dbReference type="InterPro" id="IPR000241">
    <property type="entry name" value="RlmKL-like_Mtase"/>
</dbReference>
<evidence type="ECO:0000256" key="5">
    <source>
        <dbReference type="ARBA" id="ARBA00022884"/>
    </source>
</evidence>
<protein>
    <recommendedName>
        <fullName evidence="10">U6 snRNA (guanine-N(2))-methyltransferase THUMPD2</fullName>
    </recommendedName>
    <alternativeName>
        <fullName evidence="11">THUMP domain-containing protein 2</fullName>
    </alternativeName>
</protein>
<dbReference type="Proteomes" id="UP000587587">
    <property type="component" value="Unassembled WGS sequence"/>
</dbReference>
<evidence type="ECO:0000256" key="10">
    <source>
        <dbReference type="ARBA" id="ARBA00072638"/>
    </source>
</evidence>
<dbReference type="GO" id="GO:0003723">
    <property type="term" value="F:RNA binding"/>
    <property type="evidence" value="ECO:0007669"/>
    <property type="project" value="UniProtKB-UniRule"/>
</dbReference>
<dbReference type="FunFam" id="3.40.50.150:FF:000177">
    <property type="entry name" value="THUMP domain containing 2, isoform CRA_b"/>
    <property type="match status" value="1"/>
</dbReference>
<name>A0A7K6XIV9_9PASE</name>
<dbReference type="CDD" id="cd11715">
    <property type="entry name" value="THUMP_AdoMetMT"/>
    <property type="match status" value="1"/>
</dbReference>
<comment type="function">
    <text evidence="8">Catalytic subunit of the THUMPD2-TRM112 methyltransferase complex, that specifically mediates the S-adenosyl-L-methionine-dependent N(2)-methylation of guanosine nucleotides, most probably at position 72 (m2G72), in the U6snRNA of the major spliceosome. This modification in the U6 snRNA affects the constitutive splicing efficiency of introns that have suboptimal splice sites and can impact final mRNA levels.</text>
</comment>
<evidence type="ECO:0000313" key="15">
    <source>
        <dbReference type="EMBL" id="NWX59210.1"/>
    </source>
</evidence>
<evidence type="ECO:0000259" key="14">
    <source>
        <dbReference type="PROSITE" id="PS51165"/>
    </source>
</evidence>
<feature type="non-terminal residue" evidence="15">
    <location>
        <position position="1"/>
    </location>
</feature>
<feature type="non-terminal residue" evidence="15">
    <location>
        <position position="416"/>
    </location>
</feature>
<keyword evidence="16" id="KW-1185">Reference proteome</keyword>
<evidence type="ECO:0000256" key="13">
    <source>
        <dbReference type="SAM" id="MobiDB-lite"/>
    </source>
</evidence>
<dbReference type="Gene3D" id="3.40.50.150">
    <property type="entry name" value="Vaccinia Virus protein VP39"/>
    <property type="match status" value="1"/>
</dbReference>
<keyword evidence="3" id="KW-0489">Methyltransferase</keyword>
<evidence type="ECO:0000313" key="16">
    <source>
        <dbReference type="Proteomes" id="UP000587587"/>
    </source>
</evidence>
<feature type="region of interest" description="Disordered" evidence="13">
    <location>
        <begin position="338"/>
        <end position="372"/>
    </location>
</feature>
<dbReference type="AlphaFoldDB" id="A0A7K6XIV9"/>
<dbReference type="SMART" id="SM00981">
    <property type="entry name" value="THUMP"/>
    <property type="match status" value="1"/>
</dbReference>
<keyword evidence="5 12" id="KW-0694">RNA-binding</keyword>
<dbReference type="Pfam" id="PF01170">
    <property type="entry name" value="UPF0020"/>
    <property type="match status" value="1"/>
</dbReference>
<organism evidence="15 16">
    <name type="scientific">Promerops cafer</name>
    <name type="common">Cape sugarbird</name>
    <dbReference type="NCBI Taxonomy" id="254652"/>
    <lineage>
        <taxon>Eukaryota</taxon>
        <taxon>Metazoa</taxon>
        <taxon>Chordata</taxon>
        <taxon>Craniata</taxon>
        <taxon>Vertebrata</taxon>
        <taxon>Euteleostomi</taxon>
        <taxon>Archelosauria</taxon>
        <taxon>Archosauria</taxon>
        <taxon>Dinosauria</taxon>
        <taxon>Saurischia</taxon>
        <taxon>Theropoda</taxon>
        <taxon>Coelurosauria</taxon>
        <taxon>Aves</taxon>
        <taxon>Neognathae</taxon>
        <taxon>Neoaves</taxon>
        <taxon>Telluraves</taxon>
        <taxon>Australaves</taxon>
        <taxon>Passeriformes</taxon>
        <taxon>Passeroidea</taxon>
        <taxon>Nectariniidae</taxon>
        <taxon>Promerops</taxon>
    </lineage>
</organism>
<feature type="domain" description="THUMP" evidence="14">
    <location>
        <begin position="73"/>
        <end position="181"/>
    </location>
</feature>
<dbReference type="PROSITE" id="PS51165">
    <property type="entry name" value="THUMP"/>
    <property type="match status" value="1"/>
</dbReference>
<dbReference type="GO" id="GO:0030488">
    <property type="term" value="P:tRNA methylation"/>
    <property type="evidence" value="ECO:0007669"/>
    <property type="project" value="TreeGrafter"/>
</dbReference>
<dbReference type="CDD" id="cd02440">
    <property type="entry name" value="AdoMet_MTases"/>
    <property type="match status" value="1"/>
</dbReference>
<dbReference type="Gene3D" id="3.30.2130.30">
    <property type="match status" value="1"/>
</dbReference>
<comment type="subcellular location">
    <subcellularLocation>
        <location evidence="1">Nucleus</location>
    </subcellularLocation>
</comment>
<evidence type="ECO:0000256" key="2">
    <source>
        <dbReference type="ARBA" id="ARBA00008361"/>
    </source>
</evidence>
<gene>
    <name evidence="15" type="primary">Thumpd2</name>
    <name evidence="15" type="ORF">PROCAF_R10077</name>
</gene>
<comment type="subunit">
    <text evidence="9">Part of the heterodimeric THUMPD2-TRM112 methyltransferase complex; this complex forms an active tRNA methyltransferase, where TRMT112 acts as an activator of the catalytic subunit THUMPD2.</text>
</comment>
<comment type="catalytic activity">
    <reaction evidence="7">
        <text>guanosine in U6 snRNA + S-adenosyl-L-methionine = N(2)-methylguanosine in U6 snRNA + S-adenosyl-L-homocysteine + H(+)</text>
        <dbReference type="Rhea" id="RHEA:83423"/>
        <dbReference type="Rhea" id="RHEA-COMP:20128"/>
        <dbReference type="Rhea" id="RHEA-COMP:20129"/>
        <dbReference type="ChEBI" id="CHEBI:15378"/>
        <dbReference type="ChEBI" id="CHEBI:57856"/>
        <dbReference type="ChEBI" id="CHEBI:59789"/>
        <dbReference type="ChEBI" id="CHEBI:74269"/>
        <dbReference type="ChEBI" id="CHEBI:74481"/>
    </reaction>
    <physiologicalReaction direction="left-to-right" evidence="7">
        <dbReference type="Rhea" id="RHEA:83424"/>
    </physiologicalReaction>
</comment>
<comment type="caution">
    <text evidence="15">The sequence shown here is derived from an EMBL/GenBank/DDBJ whole genome shotgun (WGS) entry which is preliminary data.</text>
</comment>